<comment type="caution">
    <text evidence="1">The sequence shown here is derived from an EMBL/GenBank/DDBJ whole genome shotgun (WGS) entry which is preliminary data.</text>
</comment>
<dbReference type="EMBL" id="JBEDUW010000004">
    <property type="protein sequence ID" value="KAK9931859.1"/>
    <property type="molecule type" value="Genomic_DNA"/>
</dbReference>
<dbReference type="AlphaFoldDB" id="A0AAW1X714"/>
<dbReference type="Proteomes" id="UP001457282">
    <property type="component" value="Unassembled WGS sequence"/>
</dbReference>
<proteinExistence type="predicted"/>
<reference evidence="1 2" key="1">
    <citation type="journal article" date="2023" name="G3 (Bethesda)">
        <title>A chromosome-length genome assembly and annotation of blackberry (Rubus argutus, cv. 'Hillquist').</title>
        <authorList>
            <person name="Bruna T."/>
            <person name="Aryal R."/>
            <person name="Dudchenko O."/>
            <person name="Sargent D.J."/>
            <person name="Mead D."/>
            <person name="Buti M."/>
            <person name="Cavallini A."/>
            <person name="Hytonen T."/>
            <person name="Andres J."/>
            <person name="Pham M."/>
            <person name="Weisz D."/>
            <person name="Mascagni F."/>
            <person name="Usai G."/>
            <person name="Natali L."/>
            <person name="Bassil N."/>
            <person name="Fernandez G.E."/>
            <person name="Lomsadze A."/>
            <person name="Armour M."/>
            <person name="Olukolu B."/>
            <person name="Poorten T."/>
            <person name="Britton C."/>
            <person name="Davik J."/>
            <person name="Ashrafi H."/>
            <person name="Aiden E.L."/>
            <person name="Borodovsky M."/>
            <person name="Worthington M."/>
        </authorList>
    </citation>
    <scope>NUCLEOTIDE SEQUENCE [LARGE SCALE GENOMIC DNA]</scope>
    <source>
        <strain evidence="1">PI 553951</strain>
    </source>
</reference>
<gene>
    <name evidence="1" type="ORF">M0R45_019115</name>
</gene>
<keyword evidence="2" id="KW-1185">Reference proteome</keyword>
<evidence type="ECO:0000313" key="1">
    <source>
        <dbReference type="EMBL" id="KAK9931859.1"/>
    </source>
</evidence>
<protein>
    <submittedName>
        <fullName evidence="1">Uncharacterized protein</fullName>
    </submittedName>
</protein>
<sequence length="118" mass="13839">MSKKPETHYCEYVEVVQPSSKSLQMNVSNEMQNKERSSYRDQYGGFSSNVTQSYKASEYVADKHTGQMGYKQEAKYTCTDRYVDKEEGYTREYQTQTKFTESVYPNKSSSSSKRINYY</sequence>
<evidence type="ECO:0000313" key="2">
    <source>
        <dbReference type="Proteomes" id="UP001457282"/>
    </source>
</evidence>
<name>A0AAW1X714_RUBAR</name>
<accession>A0AAW1X714</accession>
<organism evidence="1 2">
    <name type="scientific">Rubus argutus</name>
    <name type="common">Southern blackberry</name>
    <dbReference type="NCBI Taxonomy" id="59490"/>
    <lineage>
        <taxon>Eukaryota</taxon>
        <taxon>Viridiplantae</taxon>
        <taxon>Streptophyta</taxon>
        <taxon>Embryophyta</taxon>
        <taxon>Tracheophyta</taxon>
        <taxon>Spermatophyta</taxon>
        <taxon>Magnoliopsida</taxon>
        <taxon>eudicotyledons</taxon>
        <taxon>Gunneridae</taxon>
        <taxon>Pentapetalae</taxon>
        <taxon>rosids</taxon>
        <taxon>fabids</taxon>
        <taxon>Rosales</taxon>
        <taxon>Rosaceae</taxon>
        <taxon>Rosoideae</taxon>
        <taxon>Rosoideae incertae sedis</taxon>
        <taxon>Rubus</taxon>
    </lineage>
</organism>